<name>A0A6J6UDJ0_9ZZZZ</name>
<gene>
    <name evidence="2" type="ORF">UFOPK2334_00462</name>
    <name evidence="3" type="ORF">UFOPK2870_00451</name>
</gene>
<sequence>MFDNDDSEPAVDSGAGIGTVAAIAGVFIIVALIAANTTRIDINFVVYRTHDVPLWWYTIILVALTIVTDRVLRFVIRHRKANKNK</sequence>
<dbReference type="EMBL" id="CAEZZL010000021">
    <property type="protein sequence ID" value="CAB4757840.1"/>
    <property type="molecule type" value="Genomic_DNA"/>
</dbReference>
<feature type="transmembrane region" description="Helical" evidence="1">
    <location>
        <begin position="54"/>
        <end position="76"/>
    </location>
</feature>
<protein>
    <submittedName>
        <fullName evidence="3">Unannotated protein</fullName>
    </submittedName>
</protein>
<proteinExistence type="predicted"/>
<reference evidence="3" key="1">
    <citation type="submission" date="2020-05" db="EMBL/GenBank/DDBJ databases">
        <authorList>
            <person name="Chiriac C."/>
            <person name="Salcher M."/>
            <person name="Ghai R."/>
            <person name="Kavagutti S V."/>
        </authorList>
    </citation>
    <scope>NUCLEOTIDE SEQUENCE</scope>
</reference>
<dbReference type="EMBL" id="CAEZXA010000025">
    <property type="protein sequence ID" value="CAB4669870.1"/>
    <property type="molecule type" value="Genomic_DNA"/>
</dbReference>
<keyword evidence="1" id="KW-0812">Transmembrane</keyword>
<keyword evidence="1" id="KW-1133">Transmembrane helix</keyword>
<evidence type="ECO:0000313" key="3">
    <source>
        <dbReference type="EMBL" id="CAB4757840.1"/>
    </source>
</evidence>
<accession>A0A6J6UDJ0</accession>
<evidence type="ECO:0000313" key="2">
    <source>
        <dbReference type="EMBL" id="CAB4669870.1"/>
    </source>
</evidence>
<dbReference type="AlphaFoldDB" id="A0A6J6UDJ0"/>
<evidence type="ECO:0000256" key="1">
    <source>
        <dbReference type="SAM" id="Phobius"/>
    </source>
</evidence>
<keyword evidence="1" id="KW-0472">Membrane</keyword>
<organism evidence="3">
    <name type="scientific">freshwater metagenome</name>
    <dbReference type="NCBI Taxonomy" id="449393"/>
    <lineage>
        <taxon>unclassified sequences</taxon>
        <taxon>metagenomes</taxon>
        <taxon>ecological metagenomes</taxon>
    </lineage>
</organism>
<feature type="transmembrane region" description="Helical" evidence="1">
    <location>
        <begin position="12"/>
        <end position="34"/>
    </location>
</feature>